<dbReference type="AlphaFoldDB" id="A0A3M0CWE1"/>
<dbReference type="PANTHER" id="PTHR43586:SF15">
    <property type="entry name" value="BLR3095 PROTEIN"/>
    <property type="match status" value="1"/>
</dbReference>
<dbReference type="Gene3D" id="3.90.1150.10">
    <property type="entry name" value="Aspartate Aminotransferase, domain 1"/>
    <property type="match status" value="1"/>
</dbReference>
<dbReference type="PANTHER" id="PTHR43586">
    <property type="entry name" value="CYSTEINE DESULFURASE"/>
    <property type="match status" value="1"/>
</dbReference>
<gene>
    <name evidence="3" type="ORF">BXY39_2149</name>
</gene>
<dbReference type="Proteomes" id="UP000271227">
    <property type="component" value="Unassembled WGS sequence"/>
</dbReference>
<dbReference type="GO" id="GO:0016829">
    <property type="term" value="F:lyase activity"/>
    <property type="evidence" value="ECO:0007669"/>
    <property type="project" value="UniProtKB-KW"/>
</dbReference>
<evidence type="ECO:0000256" key="1">
    <source>
        <dbReference type="ARBA" id="ARBA00022898"/>
    </source>
</evidence>
<dbReference type="Pfam" id="PF00266">
    <property type="entry name" value="Aminotran_5"/>
    <property type="match status" value="1"/>
</dbReference>
<name>A0A3M0CWE1_9PROT</name>
<feature type="domain" description="Aminotransferase class V" evidence="2">
    <location>
        <begin position="59"/>
        <end position="361"/>
    </location>
</feature>
<dbReference type="InParanoid" id="A0A3M0CWE1"/>
<reference evidence="3 4" key="1">
    <citation type="submission" date="2018-10" db="EMBL/GenBank/DDBJ databases">
        <title>Genomic Encyclopedia of Archaeal and Bacterial Type Strains, Phase II (KMG-II): from individual species to whole genera.</title>
        <authorList>
            <person name="Goeker M."/>
        </authorList>
    </citation>
    <scope>NUCLEOTIDE SEQUENCE [LARGE SCALE GENOMIC DNA]</scope>
    <source>
        <strain evidence="3 4">DSM 25217</strain>
    </source>
</reference>
<proteinExistence type="predicted"/>
<dbReference type="SUPFAM" id="SSF53383">
    <property type="entry name" value="PLP-dependent transferases"/>
    <property type="match status" value="1"/>
</dbReference>
<dbReference type="InterPro" id="IPR015424">
    <property type="entry name" value="PyrdxlP-dep_Trfase"/>
</dbReference>
<keyword evidence="1" id="KW-0663">Pyridoxal phosphate</keyword>
<protein>
    <submittedName>
        <fullName evidence="3">Selenocysteine lyase/cysteine desulfurase</fullName>
    </submittedName>
</protein>
<sequence length="388" mass="41941">MNVSGVCKDFREGCADFGDHTFMNFAGLAPMPLSAVEAATRAARAKAMPHAFEPGAFFNGVRTVRCHLAGLIGADPQDIAVTTGAGAGTAQVASSLDFKPGDEIVLVAQDFPSHDATWRPVADRYGASLKIADFDTPEQIPERLCELITPATRLVSVSHVRFDDGSRLDVAPVASACSRNGALLLLDVSQSVGIVPLDVADLDADFLVGVGYKYLMGPWGTGFLWISPEVSGDLRPAPWNWVAQNVNSFSDLSYVTPRPARGAARFDAAQTVGPFNINLAAWEASLCFLERFPQGMALDHTQNLIDRLLEALPPRCRRLTPTDRTARGAAGCFAAESSDATADLYTFLIRKKFSISARNGRIRIAPHLLNREAEIDRLIKALRQWASL</sequence>
<dbReference type="Gene3D" id="3.40.640.10">
    <property type="entry name" value="Type I PLP-dependent aspartate aminotransferase-like (Major domain)"/>
    <property type="match status" value="1"/>
</dbReference>
<accession>A0A3M0CWE1</accession>
<comment type="caution">
    <text evidence="3">The sequence shown here is derived from an EMBL/GenBank/DDBJ whole genome shotgun (WGS) entry which is preliminary data.</text>
</comment>
<keyword evidence="3" id="KW-0456">Lyase</keyword>
<organism evidence="3 4">
    <name type="scientific">Eilatimonas milleporae</name>
    <dbReference type="NCBI Taxonomy" id="911205"/>
    <lineage>
        <taxon>Bacteria</taxon>
        <taxon>Pseudomonadati</taxon>
        <taxon>Pseudomonadota</taxon>
        <taxon>Alphaproteobacteria</taxon>
        <taxon>Kordiimonadales</taxon>
        <taxon>Kordiimonadaceae</taxon>
        <taxon>Eilatimonas</taxon>
    </lineage>
</organism>
<dbReference type="EMBL" id="REFR01000011">
    <property type="protein sequence ID" value="RMB08053.1"/>
    <property type="molecule type" value="Genomic_DNA"/>
</dbReference>
<evidence type="ECO:0000313" key="4">
    <source>
        <dbReference type="Proteomes" id="UP000271227"/>
    </source>
</evidence>
<keyword evidence="4" id="KW-1185">Reference proteome</keyword>
<evidence type="ECO:0000313" key="3">
    <source>
        <dbReference type="EMBL" id="RMB08053.1"/>
    </source>
</evidence>
<evidence type="ECO:0000259" key="2">
    <source>
        <dbReference type="Pfam" id="PF00266"/>
    </source>
</evidence>
<dbReference type="InterPro" id="IPR000192">
    <property type="entry name" value="Aminotrans_V_dom"/>
</dbReference>
<dbReference type="OrthoDB" id="9804366at2"/>
<dbReference type="InterPro" id="IPR015422">
    <property type="entry name" value="PyrdxlP-dep_Trfase_small"/>
</dbReference>
<dbReference type="InterPro" id="IPR015421">
    <property type="entry name" value="PyrdxlP-dep_Trfase_major"/>
</dbReference>